<protein>
    <submittedName>
        <fullName evidence="5">Cutinase transcription factor 1 beta-like protein</fullName>
    </submittedName>
</protein>
<dbReference type="InterPro" id="IPR001138">
    <property type="entry name" value="Zn2Cys6_DnaBD"/>
</dbReference>
<keyword evidence="2" id="KW-0539">Nucleus</keyword>
<dbReference type="CDD" id="cd00067">
    <property type="entry name" value="GAL4"/>
    <property type="match status" value="1"/>
</dbReference>
<keyword evidence="1" id="KW-0479">Metal-binding</keyword>
<dbReference type="InterPro" id="IPR036864">
    <property type="entry name" value="Zn2-C6_fun-type_DNA-bd_sf"/>
</dbReference>
<sequence length="784" mass="87256">MDGDNSSAPAVRRRRARKACLRCRQRKVRCDVTLRGVPCLNCHLDSEVCAVQARKPKSKSQKTKQQPDCSSHHVSHDHAAVHLPNGEESSGADGLESLAQVFDGEAVPTNDFIAPESLVVNDFNIEGTDDVESGSRTDGPPSVTPPDSTLLDPPSAGIATRTNPGGGNNLPFEQVVPPETELGHISYETLPFIKHPTLGHVESLDLRFMQLNGCFDLPPMSILNELIKIYFLHVHPIVPLLNEGDFWDSYHGLIPDQVPLLVLQSMIFAACTFMPGHMSEAIGFDAPRSAAAAFYKRTKILYDFELEPEPVAMAQACILLTLWPGSLRPGPTKTNTRWLSRGIAHAKSLRAQTLFSDTANVSSLKSKMLRRLWWCCLIRDRTISLGLRRPLQVTEKYPILRPDDFDDEMHRSRVYSHESKKNLCDIFLQISQLCMILTNLLRWSVGSEDGMDCPLARNQCQMELADCAASLREWHGEVRLRLPKLDQRRELQPNSVIVQVSLMYIATKLALHHQEIISSVHQLKPGFTERMVLAGKSAEVRDTVDHLIKHLAEPVRLGLSQYLPSTVVAFAAVPLMIHVVNAKFSFRGIKSHRTAANHDQLCRLISLIKLCHPRFCGVDIVCLLIRRLVDLAESGLISEQSTQVADCIDLIDHKPSEYLRLLLELDSGLNNAVLPQNYEHPNADERSFTDGDSSSNSVDVSMGDNAQPLGSPSQVFMSSFLLDAAMHDFNAHDVDTHRMEMEAWVTEESVTGMDDLFQMESPVDTMLGGLINDRNGINLGISTF</sequence>
<evidence type="ECO:0000259" key="4">
    <source>
        <dbReference type="PROSITE" id="PS50048"/>
    </source>
</evidence>
<dbReference type="InterPro" id="IPR007219">
    <property type="entry name" value="XnlR_reg_dom"/>
</dbReference>
<accession>A0ABR0S7V6</accession>
<gene>
    <name evidence="5" type="ORF">PT974_12381</name>
</gene>
<reference evidence="5 6" key="1">
    <citation type="submission" date="2024-01" db="EMBL/GenBank/DDBJ databases">
        <title>Complete genome of Cladobotryum mycophilum ATHUM6906.</title>
        <authorList>
            <person name="Christinaki A.C."/>
            <person name="Myridakis A.I."/>
            <person name="Kouvelis V.N."/>
        </authorList>
    </citation>
    <scope>NUCLEOTIDE SEQUENCE [LARGE SCALE GENOMIC DNA]</scope>
    <source>
        <strain evidence="5 6">ATHUM6906</strain>
    </source>
</reference>
<dbReference type="Proteomes" id="UP001338125">
    <property type="component" value="Unassembled WGS sequence"/>
</dbReference>
<dbReference type="EMBL" id="JAVFKD010000016">
    <property type="protein sequence ID" value="KAK5988240.1"/>
    <property type="molecule type" value="Genomic_DNA"/>
</dbReference>
<keyword evidence="6" id="KW-1185">Reference proteome</keyword>
<feature type="compositionally biased region" description="Low complexity" evidence="3">
    <location>
        <begin position="690"/>
        <end position="704"/>
    </location>
</feature>
<dbReference type="PANTHER" id="PTHR47425:SF2">
    <property type="entry name" value="FARB-RELATED"/>
    <property type="match status" value="1"/>
</dbReference>
<feature type="region of interest" description="Disordered" evidence="3">
    <location>
        <begin position="53"/>
        <end position="77"/>
    </location>
</feature>
<dbReference type="Gene3D" id="4.10.240.10">
    <property type="entry name" value="Zn(2)-C6 fungal-type DNA-binding domain"/>
    <property type="match status" value="1"/>
</dbReference>
<dbReference type="Pfam" id="PF04082">
    <property type="entry name" value="Fungal_trans"/>
    <property type="match status" value="1"/>
</dbReference>
<dbReference type="CDD" id="cd12148">
    <property type="entry name" value="fungal_TF_MHR"/>
    <property type="match status" value="1"/>
</dbReference>
<evidence type="ECO:0000313" key="6">
    <source>
        <dbReference type="Proteomes" id="UP001338125"/>
    </source>
</evidence>
<dbReference type="SMART" id="SM00066">
    <property type="entry name" value="GAL4"/>
    <property type="match status" value="1"/>
</dbReference>
<evidence type="ECO:0000256" key="1">
    <source>
        <dbReference type="ARBA" id="ARBA00022723"/>
    </source>
</evidence>
<dbReference type="SMART" id="SM00906">
    <property type="entry name" value="Fungal_trans"/>
    <property type="match status" value="1"/>
</dbReference>
<feature type="domain" description="Zn(2)-C6 fungal-type" evidence="4">
    <location>
        <begin position="19"/>
        <end position="51"/>
    </location>
</feature>
<dbReference type="InterPro" id="IPR052761">
    <property type="entry name" value="Fungal_Detox/Toxin_TFs"/>
</dbReference>
<dbReference type="Pfam" id="PF00172">
    <property type="entry name" value="Zn_clus"/>
    <property type="match status" value="1"/>
</dbReference>
<dbReference type="PROSITE" id="PS50048">
    <property type="entry name" value="ZN2_CY6_FUNGAL_2"/>
    <property type="match status" value="1"/>
</dbReference>
<feature type="region of interest" description="Disordered" evidence="3">
    <location>
        <begin position="679"/>
        <end position="704"/>
    </location>
</feature>
<organism evidence="5 6">
    <name type="scientific">Cladobotryum mycophilum</name>
    <dbReference type="NCBI Taxonomy" id="491253"/>
    <lineage>
        <taxon>Eukaryota</taxon>
        <taxon>Fungi</taxon>
        <taxon>Dikarya</taxon>
        <taxon>Ascomycota</taxon>
        <taxon>Pezizomycotina</taxon>
        <taxon>Sordariomycetes</taxon>
        <taxon>Hypocreomycetidae</taxon>
        <taxon>Hypocreales</taxon>
        <taxon>Hypocreaceae</taxon>
        <taxon>Cladobotryum</taxon>
    </lineage>
</organism>
<dbReference type="SUPFAM" id="SSF57701">
    <property type="entry name" value="Zn2/Cys6 DNA-binding domain"/>
    <property type="match status" value="1"/>
</dbReference>
<proteinExistence type="predicted"/>
<evidence type="ECO:0000256" key="3">
    <source>
        <dbReference type="SAM" id="MobiDB-lite"/>
    </source>
</evidence>
<dbReference type="PANTHER" id="PTHR47425">
    <property type="entry name" value="FARB-RELATED"/>
    <property type="match status" value="1"/>
</dbReference>
<evidence type="ECO:0000313" key="5">
    <source>
        <dbReference type="EMBL" id="KAK5988240.1"/>
    </source>
</evidence>
<comment type="caution">
    <text evidence="5">The sequence shown here is derived from an EMBL/GenBank/DDBJ whole genome shotgun (WGS) entry which is preliminary data.</text>
</comment>
<feature type="region of interest" description="Disordered" evidence="3">
    <location>
        <begin position="127"/>
        <end position="169"/>
    </location>
</feature>
<evidence type="ECO:0000256" key="2">
    <source>
        <dbReference type="ARBA" id="ARBA00023242"/>
    </source>
</evidence>
<name>A0ABR0S7V6_9HYPO</name>